<dbReference type="InterPro" id="IPR001466">
    <property type="entry name" value="Beta-lactam-related"/>
</dbReference>
<dbReference type="Gene3D" id="3.40.710.10">
    <property type="entry name" value="DD-peptidase/beta-lactamase superfamily"/>
    <property type="match status" value="1"/>
</dbReference>
<feature type="domain" description="Peptidase S12 Pab87-related C-terminal" evidence="3">
    <location>
        <begin position="469"/>
        <end position="545"/>
    </location>
</feature>
<evidence type="ECO:0000256" key="1">
    <source>
        <dbReference type="SAM" id="Phobius"/>
    </source>
</evidence>
<evidence type="ECO:0000259" key="3">
    <source>
        <dbReference type="Pfam" id="PF11954"/>
    </source>
</evidence>
<proteinExistence type="predicted"/>
<dbReference type="Pfam" id="PF11954">
    <property type="entry name" value="DUF3471"/>
    <property type="match status" value="1"/>
</dbReference>
<reference evidence="4" key="1">
    <citation type="submission" date="2014-09" db="EMBL/GenBank/DDBJ databases">
        <authorList>
            <person name="Wibberg D."/>
        </authorList>
    </citation>
    <scope>NUCLEOTIDE SEQUENCE [LARGE SCALE GENOMIC DNA]</scope>
    <source>
        <strain evidence="4">Mb9</strain>
    </source>
</reference>
<dbReference type="InterPro" id="IPR012338">
    <property type="entry name" value="Beta-lactam/transpept-like"/>
</dbReference>
<keyword evidence="1" id="KW-1133">Transmembrane helix</keyword>
<feature type="transmembrane region" description="Helical" evidence="1">
    <location>
        <begin position="12"/>
        <end position="30"/>
    </location>
</feature>
<organism evidence="4 5">
    <name type="scientific">Methanobacterium formicicum</name>
    <dbReference type="NCBI Taxonomy" id="2162"/>
    <lineage>
        <taxon>Archaea</taxon>
        <taxon>Methanobacteriati</taxon>
        <taxon>Methanobacteriota</taxon>
        <taxon>Methanomada group</taxon>
        <taxon>Methanobacteria</taxon>
        <taxon>Methanobacteriales</taxon>
        <taxon>Methanobacteriaceae</taxon>
        <taxon>Methanobacterium</taxon>
    </lineage>
</organism>
<dbReference type="Pfam" id="PF00144">
    <property type="entry name" value="Beta-lactamase"/>
    <property type="match status" value="1"/>
</dbReference>
<keyword evidence="1" id="KW-0472">Membrane</keyword>
<dbReference type="AlphaFoldDB" id="A0A0S4FQ44"/>
<dbReference type="EMBL" id="LN734822">
    <property type="protein sequence ID" value="CEL25200.1"/>
    <property type="molecule type" value="Genomic_DNA"/>
</dbReference>
<evidence type="ECO:0000313" key="4">
    <source>
        <dbReference type="EMBL" id="CEL25200.1"/>
    </source>
</evidence>
<dbReference type="PANTHER" id="PTHR46825">
    <property type="entry name" value="D-ALANYL-D-ALANINE-CARBOXYPEPTIDASE/ENDOPEPTIDASE AMPH"/>
    <property type="match status" value="1"/>
</dbReference>
<sequence length="559" mass="62040">MGVYGVDTKVSAGILLSLVAVIVVIGVLGFNPFDSDTSLDNGMIGSVNQTENNTNSPNYIFSPTTSLSLIPFSGAYSPSSSSVNPSPGPEPSPDPMEHIISLFDQYINANYNQSLIPGMAVVIVQNDKILYMNCLGVKDLESKEPVDENTLFGICSITKQFAATNIAQLVDKGLMNWKDPITDYYSYPDEFQLYSDEATEQITIHDCLIHRSGLGPESGNDFPTYFNDSYDVALYKLRYLENTTQFRSTYMYNSMVYALPGYCAARVANTEWKDLIKEDLLDPLGMTTATTSYYDFITSSNHVTPYKLLKNGTMKAYDIIPDPIGPSGSMAVSINEMVNWLKFQIADTGEYNGVQIVSKEELDGTRTGKIYTSNKNTSMYGYGWAISNGTIFHDGDSDAFFSQITIYNSKDIGIVILSNGGKYAEGFKVSLNAKFRELLNGNENYDPWISKKSSIDATWKSDLPDTYVPNPQPLSAYTGEYSSNIFGLINITTDSNTLICHYGNNGQAFDLKHWSNTTFEDPTNNHYFNFTDFHDGSAHQVNVTFTFPPENGTFNRTDT</sequence>
<protein>
    <recommendedName>
        <fullName evidence="6">Beta-lactamase</fullName>
    </recommendedName>
</protein>
<dbReference type="Gene3D" id="2.40.128.600">
    <property type="match status" value="1"/>
</dbReference>
<name>A0A0S4FQ44_METFO</name>
<dbReference type="Proteomes" id="UP000062768">
    <property type="component" value="Chromosome I"/>
</dbReference>
<dbReference type="PATRIC" id="fig|2162.10.peg.1633"/>
<accession>A0A0S4FQ44</accession>
<dbReference type="PANTHER" id="PTHR46825:SF15">
    <property type="entry name" value="BETA-LACTAMASE-RELATED DOMAIN-CONTAINING PROTEIN"/>
    <property type="match status" value="1"/>
</dbReference>
<dbReference type="InterPro" id="IPR050491">
    <property type="entry name" value="AmpC-like"/>
</dbReference>
<gene>
    <name evidence="4" type="ORF">MB9_1565</name>
</gene>
<evidence type="ECO:0000313" key="5">
    <source>
        <dbReference type="Proteomes" id="UP000062768"/>
    </source>
</evidence>
<evidence type="ECO:0000259" key="2">
    <source>
        <dbReference type="Pfam" id="PF00144"/>
    </source>
</evidence>
<feature type="domain" description="Beta-lactamase-related" evidence="2">
    <location>
        <begin position="104"/>
        <end position="424"/>
    </location>
</feature>
<keyword evidence="1" id="KW-0812">Transmembrane</keyword>
<evidence type="ECO:0008006" key="6">
    <source>
        <dbReference type="Google" id="ProtNLM"/>
    </source>
</evidence>
<dbReference type="InterPro" id="IPR021860">
    <property type="entry name" value="Peptidase_S12_Pab87-rel_C"/>
</dbReference>
<dbReference type="SUPFAM" id="SSF56601">
    <property type="entry name" value="beta-lactamase/transpeptidase-like"/>
    <property type="match status" value="1"/>
</dbReference>
<keyword evidence="5" id="KW-1185">Reference proteome</keyword>